<accession>A0A9K3DAY8</accession>
<dbReference type="EMBL" id="BDIP01009100">
    <property type="protein sequence ID" value="GIQ92161.1"/>
    <property type="molecule type" value="Genomic_DNA"/>
</dbReference>
<gene>
    <name evidence="1" type="ORF">KIPB_015780</name>
</gene>
<name>A0A9K3DAY8_9EUKA</name>
<sequence>REKERDGDKSVATTAHKVLMDMRPKDKLGVVEAVAAVVRKGKPARAVRAGLGFLSGTKLNRARKETKDNDVVETLVGCYLAALPSLLKSDSASLGV</sequence>
<dbReference type="Proteomes" id="UP000265618">
    <property type="component" value="Unassembled WGS sequence"/>
</dbReference>
<reference evidence="1 2" key="1">
    <citation type="journal article" date="2018" name="PLoS ONE">
        <title>The draft genome of Kipferlia bialata reveals reductive genome evolution in fornicate parasites.</title>
        <authorList>
            <person name="Tanifuji G."/>
            <person name="Takabayashi S."/>
            <person name="Kume K."/>
            <person name="Takagi M."/>
            <person name="Nakayama T."/>
            <person name="Kamikawa R."/>
            <person name="Inagaki Y."/>
            <person name="Hashimoto T."/>
        </authorList>
    </citation>
    <scope>NUCLEOTIDE SEQUENCE [LARGE SCALE GENOMIC DNA]</scope>
    <source>
        <strain evidence="1">NY0173</strain>
    </source>
</reference>
<keyword evidence="2" id="KW-1185">Reference proteome</keyword>
<comment type="caution">
    <text evidence="1">The sequence shown here is derived from an EMBL/GenBank/DDBJ whole genome shotgun (WGS) entry which is preliminary data.</text>
</comment>
<feature type="non-terminal residue" evidence="1">
    <location>
        <position position="1"/>
    </location>
</feature>
<evidence type="ECO:0000313" key="1">
    <source>
        <dbReference type="EMBL" id="GIQ92161.1"/>
    </source>
</evidence>
<organism evidence="1 2">
    <name type="scientific">Kipferlia bialata</name>
    <dbReference type="NCBI Taxonomy" id="797122"/>
    <lineage>
        <taxon>Eukaryota</taxon>
        <taxon>Metamonada</taxon>
        <taxon>Carpediemonas-like organisms</taxon>
        <taxon>Kipferlia</taxon>
    </lineage>
</organism>
<proteinExistence type="predicted"/>
<feature type="non-terminal residue" evidence="1">
    <location>
        <position position="96"/>
    </location>
</feature>
<protein>
    <submittedName>
        <fullName evidence="1">Uncharacterized protein</fullName>
    </submittedName>
</protein>
<dbReference type="AlphaFoldDB" id="A0A9K3DAY8"/>
<evidence type="ECO:0000313" key="2">
    <source>
        <dbReference type="Proteomes" id="UP000265618"/>
    </source>
</evidence>